<dbReference type="GO" id="GO:0005763">
    <property type="term" value="C:mitochondrial small ribosomal subunit"/>
    <property type="evidence" value="ECO:0007669"/>
    <property type="project" value="TreeGrafter"/>
</dbReference>
<evidence type="ECO:0008006" key="8">
    <source>
        <dbReference type="Google" id="ProtNLM"/>
    </source>
</evidence>
<dbReference type="EMBL" id="CAKM01000339">
    <property type="protein sequence ID" value="CCJ31532.1"/>
    <property type="molecule type" value="Genomic_DNA"/>
</dbReference>
<name>L0PH05_PNEJI</name>
<evidence type="ECO:0000256" key="2">
    <source>
        <dbReference type="ARBA" id="ARBA00022980"/>
    </source>
</evidence>
<evidence type="ECO:0000313" key="6">
    <source>
        <dbReference type="EMBL" id="CCJ31532.1"/>
    </source>
</evidence>
<dbReference type="FunCoup" id="L0PH05">
    <property type="interactions" value="132"/>
</dbReference>
<dbReference type="AlphaFoldDB" id="L0PH05"/>
<dbReference type="STRING" id="1209962.L0PH05"/>
<dbReference type="Gene3D" id="3.30.230.10">
    <property type="match status" value="1"/>
</dbReference>
<evidence type="ECO:0000313" key="5">
    <source>
        <dbReference type="EMBL" id="CCJ28261.1"/>
    </source>
</evidence>
<dbReference type="PANTHER" id="PTHR21569:SF1">
    <property type="entry name" value="SMALL RIBOSOMAL SUBUNIT PROTEIN US9M"/>
    <property type="match status" value="1"/>
</dbReference>
<protein>
    <recommendedName>
        <fullName evidence="8">Ribosomal protein S9</fullName>
    </recommendedName>
</protein>
<comment type="caution">
    <text evidence="6">The sequence shown here is derived from an EMBL/GenBank/DDBJ whole genome shotgun (WGS) entry which is preliminary data.</text>
</comment>
<comment type="similarity">
    <text evidence="1 4">Belongs to the universal ribosomal protein uS9 family.</text>
</comment>
<keyword evidence="2 4" id="KW-0689">Ribosomal protein</keyword>
<dbReference type="PROSITE" id="PS00360">
    <property type="entry name" value="RIBOSOMAL_S9"/>
    <property type="match status" value="1"/>
</dbReference>
<reference evidence="6 7" key="1">
    <citation type="journal article" date="2012" name="MBio">
        <title>De novo assembly of the Pneumocystis jirovecii genome from a single bronchoalveolar lavage fluid specimen from a patient.</title>
        <authorList>
            <person name="Cisse O.H."/>
            <person name="Pagni M."/>
            <person name="Hauser P.M."/>
        </authorList>
    </citation>
    <scope>NUCLEOTIDE SEQUENCE [LARGE SCALE GENOMIC DNA]</scope>
    <source>
        <strain evidence="6 7">SE8</strain>
    </source>
</reference>
<dbReference type="PANTHER" id="PTHR21569">
    <property type="entry name" value="RIBOSOMAL PROTEIN S9"/>
    <property type="match status" value="1"/>
</dbReference>
<evidence type="ECO:0000313" key="7">
    <source>
        <dbReference type="Proteomes" id="UP000010422"/>
    </source>
</evidence>
<dbReference type="GO" id="GO:0003723">
    <property type="term" value="F:RNA binding"/>
    <property type="evidence" value="ECO:0007669"/>
    <property type="project" value="TreeGrafter"/>
</dbReference>
<dbReference type="VEuPathDB" id="FungiDB:PNEJI1_003567"/>
<dbReference type="GO" id="GO:0003735">
    <property type="term" value="F:structural constituent of ribosome"/>
    <property type="evidence" value="ECO:0007669"/>
    <property type="project" value="InterPro"/>
</dbReference>
<dbReference type="VEuPathDB" id="FungiDB:PNEJI1_002839"/>
<proteinExistence type="inferred from homology"/>
<evidence type="ECO:0000256" key="4">
    <source>
        <dbReference type="RuleBase" id="RU003815"/>
    </source>
</evidence>
<dbReference type="InterPro" id="IPR020568">
    <property type="entry name" value="Ribosomal_Su5_D2-typ_SF"/>
</dbReference>
<keyword evidence="3 4" id="KW-0687">Ribonucleoprotein</keyword>
<evidence type="ECO:0000256" key="3">
    <source>
        <dbReference type="ARBA" id="ARBA00023274"/>
    </source>
</evidence>
<gene>
    <name evidence="6" type="ORF">PNEJI1_002839</name>
    <name evidence="5" type="ORF">PNEJI1_003567</name>
</gene>
<accession>L0PH05</accession>
<dbReference type="InterPro" id="IPR020574">
    <property type="entry name" value="Ribosomal_uS9_CS"/>
</dbReference>
<dbReference type="InterPro" id="IPR014721">
    <property type="entry name" value="Ribsml_uS5_D2-typ_fold_subgr"/>
</dbReference>
<dbReference type="GO" id="GO:0006412">
    <property type="term" value="P:translation"/>
    <property type="evidence" value="ECO:0007669"/>
    <property type="project" value="InterPro"/>
</dbReference>
<dbReference type="Pfam" id="PF00380">
    <property type="entry name" value="Ribosomal_S9"/>
    <property type="match status" value="1"/>
</dbReference>
<dbReference type="SUPFAM" id="SSF54211">
    <property type="entry name" value="Ribosomal protein S5 domain 2-like"/>
    <property type="match status" value="1"/>
</dbReference>
<organism evidence="7">
    <name type="scientific">Pneumocystis jirovecii</name>
    <name type="common">Human pneumocystis pneumonia agent</name>
    <dbReference type="NCBI Taxonomy" id="42068"/>
    <lineage>
        <taxon>Eukaryota</taxon>
        <taxon>Fungi</taxon>
        <taxon>Dikarya</taxon>
        <taxon>Ascomycota</taxon>
        <taxon>Taphrinomycotina</taxon>
        <taxon>Pneumocystomycetes</taxon>
        <taxon>Pneumocystaceae</taxon>
        <taxon>Pneumocystis</taxon>
    </lineage>
</organism>
<sequence>MSVFQVLRSGRQTIQNLRRIHSNGLTSSFEPVSSSYFTGKEKFYDDYLAVENVLKRYQTLPTVSFEKTPLRLWKTLSQYKASKSGLEYVKISEYRTITQMLNRINRIDPMFMPQEAKDIIDAYTREFIEKHAEKHTHSLDSLGRSCTIGRRKEAVSRVWMIKGDGQILVNGKTLYEMFSRLDHRESLIHPLKITERLFQYNVWILAKGGGLTGQSEASALAISRGLVIHEPELRPLLQKSSCLTCDPRRVERQPKARKKNTWVKR</sequence>
<evidence type="ECO:0000256" key="1">
    <source>
        <dbReference type="ARBA" id="ARBA00005251"/>
    </source>
</evidence>
<dbReference type="Proteomes" id="UP000010422">
    <property type="component" value="Unassembled WGS sequence"/>
</dbReference>
<dbReference type="EMBL" id="CAKM01000038">
    <property type="protein sequence ID" value="CCJ28261.1"/>
    <property type="molecule type" value="Genomic_DNA"/>
</dbReference>
<dbReference type="InterPro" id="IPR000754">
    <property type="entry name" value="Ribosomal_uS9"/>
</dbReference>